<dbReference type="GO" id="GO:0004523">
    <property type="term" value="F:RNA-DNA hybrid ribonuclease activity"/>
    <property type="evidence" value="ECO:0007669"/>
    <property type="project" value="InterPro"/>
</dbReference>
<dbReference type="SUPFAM" id="SSF53098">
    <property type="entry name" value="Ribonuclease H-like"/>
    <property type="match status" value="1"/>
</dbReference>
<dbReference type="Pfam" id="PF13456">
    <property type="entry name" value="RVT_3"/>
    <property type="match status" value="1"/>
</dbReference>
<dbReference type="AlphaFoldDB" id="A0AAP0RTU2"/>
<accession>A0AAP0RTU2</accession>
<dbReference type="CDD" id="cd06222">
    <property type="entry name" value="RNase_H_like"/>
    <property type="match status" value="1"/>
</dbReference>
<dbReference type="InterPro" id="IPR002156">
    <property type="entry name" value="RNaseH_domain"/>
</dbReference>
<dbReference type="InterPro" id="IPR036397">
    <property type="entry name" value="RNaseH_sf"/>
</dbReference>
<proteinExistence type="predicted"/>
<gene>
    <name evidence="2" type="ORF">L1049_004686</name>
</gene>
<comment type="caution">
    <text evidence="2">The sequence shown here is derived from an EMBL/GenBank/DDBJ whole genome shotgun (WGS) entry which is preliminary data.</text>
</comment>
<dbReference type="EMBL" id="JBBPBK010000007">
    <property type="protein sequence ID" value="KAK9281780.1"/>
    <property type="molecule type" value="Genomic_DNA"/>
</dbReference>
<dbReference type="GO" id="GO:0003676">
    <property type="term" value="F:nucleic acid binding"/>
    <property type="evidence" value="ECO:0007669"/>
    <property type="project" value="InterPro"/>
</dbReference>
<dbReference type="InterPro" id="IPR053151">
    <property type="entry name" value="RNase_H-like"/>
</dbReference>
<dbReference type="InterPro" id="IPR012337">
    <property type="entry name" value="RNaseH-like_sf"/>
</dbReference>
<evidence type="ECO:0000313" key="3">
    <source>
        <dbReference type="Proteomes" id="UP001415857"/>
    </source>
</evidence>
<name>A0AAP0RTU2_LIQFO</name>
<feature type="domain" description="RNase H type-1" evidence="1">
    <location>
        <begin position="24"/>
        <end position="125"/>
    </location>
</feature>
<evidence type="ECO:0000259" key="1">
    <source>
        <dbReference type="Pfam" id="PF13456"/>
    </source>
</evidence>
<evidence type="ECO:0000313" key="2">
    <source>
        <dbReference type="EMBL" id="KAK9281780.1"/>
    </source>
</evidence>
<dbReference type="Gene3D" id="3.30.420.10">
    <property type="entry name" value="Ribonuclease H-like superfamily/Ribonuclease H"/>
    <property type="match status" value="1"/>
</dbReference>
<organism evidence="2 3">
    <name type="scientific">Liquidambar formosana</name>
    <name type="common">Formosan gum</name>
    <dbReference type="NCBI Taxonomy" id="63359"/>
    <lineage>
        <taxon>Eukaryota</taxon>
        <taxon>Viridiplantae</taxon>
        <taxon>Streptophyta</taxon>
        <taxon>Embryophyta</taxon>
        <taxon>Tracheophyta</taxon>
        <taxon>Spermatophyta</taxon>
        <taxon>Magnoliopsida</taxon>
        <taxon>eudicotyledons</taxon>
        <taxon>Gunneridae</taxon>
        <taxon>Pentapetalae</taxon>
        <taxon>Saxifragales</taxon>
        <taxon>Altingiaceae</taxon>
        <taxon>Liquidambar</taxon>
    </lineage>
</organism>
<keyword evidence="3" id="KW-1185">Reference proteome</keyword>
<protein>
    <recommendedName>
        <fullName evidence="1">RNase H type-1 domain-containing protein</fullName>
    </recommendedName>
</protein>
<dbReference type="PANTHER" id="PTHR47723:SF23">
    <property type="entry name" value="REVERSE TRANSCRIPTASE-LIKE PROTEIN"/>
    <property type="match status" value="1"/>
</dbReference>
<dbReference type="Proteomes" id="UP001415857">
    <property type="component" value="Unassembled WGS sequence"/>
</dbReference>
<sequence length="128" mass="14383">MMKGEDLALVYNLGCSFFSVEKLNFDGSRKHNKKKASVGFVIRDECGASFNLGNALVLAVECTALRNGLIKGSQKGIRRLQIEGDFQLVINAIYGTIQHYWSIDNLIQDIWNLLSTFDQVAIRHVFSK</sequence>
<reference evidence="2 3" key="1">
    <citation type="journal article" date="2024" name="Plant J.">
        <title>Genome sequences and population genomics reveal climatic adaptation and genomic divergence between two closely related sweetgum species.</title>
        <authorList>
            <person name="Xu W.Q."/>
            <person name="Ren C.Q."/>
            <person name="Zhang X.Y."/>
            <person name="Comes H.P."/>
            <person name="Liu X.H."/>
            <person name="Li Y.G."/>
            <person name="Kettle C.J."/>
            <person name="Jalonen R."/>
            <person name="Gaisberger H."/>
            <person name="Ma Y.Z."/>
            <person name="Qiu Y.X."/>
        </authorList>
    </citation>
    <scope>NUCLEOTIDE SEQUENCE [LARGE SCALE GENOMIC DNA]</scope>
    <source>
        <strain evidence="2">Hangzhou</strain>
    </source>
</reference>
<dbReference type="PANTHER" id="PTHR47723">
    <property type="entry name" value="OS05G0353850 PROTEIN"/>
    <property type="match status" value="1"/>
</dbReference>
<dbReference type="InterPro" id="IPR044730">
    <property type="entry name" value="RNase_H-like_dom_plant"/>
</dbReference>